<feature type="domain" description="RES" evidence="1">
    <location>
        <begin position="76"/>
        <end position="213"/>
    </location>
</feature>
<dbReference type="KEGG" id="rid:RIdsm_05382"/>
<proteinExistence type="predicted"/>
<reference evidence="2 4" key="1">
    <citation type="submission" date="2015-04" db="EMBL/GenBank/DDBJ databases">
        <title>The draft genome sequence of Roseovarius indicus B108T.</title>
        <authorList>
            <person name="Li G."/>
            <person name="Lai Q."/>
            <person name="Shao Z."/>
            <person name="Yan P."/>
        </authorList>
    </citation>
    <scope>NUCLEOTIDE SEQUENCE [LARGE SCALE GENOMIC DNA]</scope>
    <source>
        <strain evidence="2 4">B108</strain>
    </source>
</reference>
<evidence type="ECO:0000313" key="5">
    <source>
        <dbReference type="Proteomes" id="UP000325785"/>
    </source>
</evidence>
<protein>
    <recommendedName>
        <fullName evidence="1">RES domain-containing protein</fullName>
    </recommendedName>
</protein>
<dbReference type="RefSeq" id="WP_057821802.1">
    <property type="nucleotide sequence ID" value="NZ_CP031599.1"/>
</dbReference>
<dbReference type="Pfam" id="PF08808">
    <property type="entry name" value="RES"/>
    <property type="match status" value="1"/>
</dbReference>
<dbReference type="OrthoDB" id="9795903at2"/>
<name>A0A0T5NUT9_9RHOB</name>
<gene>
    <name evidence="3" type="ORF">RIdsm_05382</name>
    <name evidence="2" type="ORF">XM52_28135</name>
</gene>
<evidence type="ECO:0000313" key="3">
    <source>
        <dbReference type="EMBL" id="QEW29537.1"/>
    </source>
</evidence>
<evidence type="ECO:0000259" key="1">
    <source>
        <dbReference type="Pfam" id="PF08808"/>
    </source>
</evidence>
<dbReference type="Proteomes" id="UP000325785">
    <property type="component" value="Plasmid pRIdsm_01"/>
</dbReference>
<dbReference type="EMBL" id="CP031599">
    <property type="protein sequence ID" value="QEW29537.1"/>
    <property type="molecule type" value="Genomic_DNA"/>
</dbReference>
<organism evidence="2 4">
    <name type="scientific">Roseovarius indicus</name>
    <dbReference type="NCBI Taxonomy" id="540747"/>
    <lineage>
        <taxon>Bacteria</taxon>
        <taxon>Pseudomonadati</taxon>
        <taxon>Pseudomonadota</taxon>
        <taxon>Alphaproteobacteria</taxon>
        <taxon>Rhodobacterales</taxon>
        <taxon>Roseobacteraceae</taxon>
        <taxon>Roseovarius</taxon>
    </lineage>
</organism>
<geneLocation type="plasmid" evidence="3">
    <name>pRIdsm_01</name>
</geneLocation>
<keyword evidence="4" id="KW-1185">Reference proteome</keyword>
<geneLocation type="plasmid" evidence="5">
    <name>pridsm_01</name>
</geneLocation>
<accession>A0A0T5NUT9</accession>
<dbReference type="EMBL" id="LAXI01000041">
    <property type="protein sequence ID" value="KRS12685.1"/>
    <property type="molecule type" value="Genomic_DNA"/>
</dbReference>
<keyword evidence="3" id="KW-0614">Plasmid</keyword>
<evidence type="ECO:0000313" key="4">
    <source>
        <dbReference type="Proteomes" id="UP000051401"/>
    </source>
</evidence>
<evidence type="ECO:0000313" key="2">
    <source>
        <dbReference type="EMBL" id="KRS12685.1"/>
    </source>
</evidence>
<reference evidence="3 5" key="2">
    <citation type="submission" date="2018-08" db="EMBL/GenBank/DDBJ databases">
        <title>Genetic Globetrotter - A new plasmid hitch-hiking vast phylogenetic and geographic distances.</title>
        <authorList>
            <person name="Vollmers J."/>
            <person name="Petersen J."/>
        </authorList>
    </citation>
    <scope>NUCLEOTIDE SEQUENCE [LARGE SCALE GENOMIC DNA]</scope>
    <source>
        <strain evidence="3 5">DSM 26383</strain>
        <plasmid evidence="5">pridsm_01</plasmid>
        <plasmid evidence="3">pRIdsm_01</plasmid>
    </source>
</reference>
<dbReference type="AlphaFoldDB" id="A0A0T5NUT9"/>
<dbReference type="InterPro" id="IPR014914">
    <property type="entry name" value="RES_dom"/>
</dbReference>
<dbReference type="PATRIC" id="fig|540747.5.peg.4759"/>
<dbReference type="Proteomes" id="UP000051401">
    <property type="component" value="Unassembled WGS sequence"/>
</dbReference>
<dbReference type="STRING" id="540747.SAMN04488031_12810"/>
<sequence length="248" mass="28093">MHNAADEFNVEEVNDVFYILIPSRFPPVPLYRRIAGGYDDEIAAVAELHNPRVKEKQRLVGRSGVDVDDTSPRFQNWNHAPFAYSNPEGSWFFGPLVRCLEMSQDKQTALAVSVAKRERFLLRTTEAPIGLDMRMLSRRVRGSFLDAQGLSTDLAQDERRELGKRLFDRARSEELSGVLFRSHERPSGTRICVLDGNVLERAVQGEHFRYTWDGERVSSLYTFNSSGSDEDNLIDPRDLSGSVDILAA</sequence>